<dbReference type="InterPro" id="IPR023367">
    <property type="entry name" value="Peptidase_M42_dom2"/>
</dbReference>
<keyword evidence="2" id="KW-0031">Aminopeptidase</keyword>
<comment type="similarity">
    <text evidence="1 6">Belongs to the peptidase M42 family.</text>
</comment>
<keyword evidence="3" id="KW-0645">Protease</keyword>
<evidence type="ECO:0000256" key="3">
    <source>
        <dbReference type="ARBA" id="ARBA00022670"/>
    </source>
</evidence>
<evidence type="ECO:0000256" key="8">
    <source>
        <dbReference type="PIRSR" id="PIRSR001123-2"/>
    </source>
</evidence>
<gene>
    <name evidence="9" type="ORF">IAG03_04315</name>
</gene>
<dbReference type="Gene3D" id="2.40.30.40">
    <property type="entry name" value="Peptidase M42, domain 2"/>
    <property type="match status" value="1"/>
</dbReference>
<feature type="binding site" evidence="8">
    <location>
        <position position="312"/>
    </location>
    <ligand>
        <name>Zn(2+)</name>
        <dbReference type="ChEBI" id="CHEBI:29105"/>
        <label>2</label>
    </ligand>
</feature>
<dbReference type="Proteomes" id="UP000651482">
    <property type="component" value="Unassembled WGS sequence"/>
</dbReference>
<feature type="binding site" evidence="8">
    <location>
        <position position="202"/>
    </location>
    <ligand>
        <name>Zn(2+)</name>
        <dbReference type="ChEBI" id="CHEBI:29105"/>
        <label>2</label>
    </ligand>
</feature>
<dbReference type="GO" id="GO:0004177">
    <property type="term" value="F:aminopeptidase activity"/>
    <property type="evidence" value="ECO:0007669"/>
    <property type="project" value="UniProtKB-UniRule"/>
</dbReference>
<keyword evidence="5" id="KW-0378">Hydrolase</keyword>
<dbReference type="SUPFAM" id="SSF101821">
    <property type="entry name" value="Aminopeptidase/glucanase lid domain"/>
    <property type="match status" value="1"/>
</dbReference>
<feature type="binding site" evidence="8">
    <location>
        <position position="224"/>
    </location>
    <ligand>
        <name>Zn(2+)</name>
        <dbReference type="ChEBI" id="CHEBI:29105"/>
        <label>1</label>
    </ligand>
</feature>
<dbReference type="InterPro" id="IPR051464">
    <property type="entry name" value="Peptidase_M42_aminopept"/>
</dbReference>
<comment type="caution">
    <text evidence="9">The sequence shown here is derived from an EMBL/GenBank/DDBJ whole genome shotgun (WGS) entry which is preliminary data.</text>
</comment>
<reference evidence="9" key="1">
    <citation type="submission" date="2020-08" db="EMBL/GenBank/DDBJ databases">
        <title>Genome public.</title>
        <authorList>
            <person name="Liu C."/>
            <person name="Sun Q."/>
        </authorList>
    </citation>
    <scope>NUCLEOTIDE SEQUENCE</scope>
    <source>
        <strain evidence="9">NSJ-40</strain>
    </source>
</reference>
<dbReference type="RefSeq" id="WP_249318587.1">
    <property type="nucleotide sequence ID" value="NZ_JACRSN010000005.1"/>
</dbReference>
<dbReference type="SUPFAM" id="SSF53187">
    <property type="entry name" value="Zn-dependent exopeptidases"/>
    <property type="match status" value="1"/>
</dbReference>
<evidence type="ECO:0000256" key="6">
    <source>
        <dbReference type="PIRNR" id="PIRNR001123"/>
    </source>
</evidence>
<dbReference type="Pfam" id="PF05343">
    <property type="entry name" value="Peptidase_M42"/>
    <property type="match status" value="1"/>
</dbReference>
<evidence type="ECO:0000256" key="4">
    <source>
        <dbReference type="ARBA" id="ARBA00022723"/>
    </source>
</evidence>
<accession>A0A926D7Q6</accession>
<dbReference type="GO" id="GO:0006508">
    <property type="term" value="P:proteolysis"/>
    <property type="evidence" value="ECO:0007669"/>
    <property type="project" value="UniProtKB-KW"/>
</dbReference>
<evidence type="ECO:0000256" key="2">
    <source>
        <dbReference type="ARBA" id="ARBA00022438"/>
    </source>
</evidence>
<dbReference type="PANTHER" id="PTHR32481">
    <property type="entry name" value="AMINOPEPTIDASE"/>
    <property type="match status" value="1"/>
</dbReference>
<dbReference type="GO" id="GO:0046872">
    <property type="term" value="F:metal ion binding"/>
    <property type="evidence" value="ECO:0007669"/>
    <property type="project" value="UniProtKB-UniRule"/>
</dbReference>
<evidence type="ECO:0000313" key="10">
    <source>
        <dbReference type="Proteomes" id="UP000651482"/>
    </source>
</evidence>
<dbReference type="CDD" id="cd05656">
    <property type="entry name" value="M42_Frv"/>
    <property type="match status" value="1"/>
</dbReference>
<dbReference type="InterPro" id="IPR008007">
    <property type="entry name" value="Peptidase_M42"/>
</dbReference>
<evidence type="ECO:0000313" key="9">
    <source>
        <dbReference type="EMBL" id="MBC8533236.1"/>
    </source>
</evidence>
<feature type="active site" description="Proton acceptor" evidence="7">
    <location>
        <position position="201"/>
    </location>
</feature>
<evidence type="ECO:0000256" key="7">
    <source>
        <dbReference type="PIRSR" id="PIRSR001123-1"/>
    </source>
</evidence>
<dbReference type="PANTHER" id="PTHR32481:SF5">
    <property type="entry name" value="ENDOGLUCANASE"/>
    <property type="match status" value="1"/>
</dbReference>
<keyword evidence="4 8" id="KW-0479">Metal-binding</keyword>
<feature type="binding site" evidence="8">
    <location>
        <position position="173"/>
    </location>
    <ligand>
        <name>Zn(2+)</name>
        <dbReference type="ChEBI" id="CHEBI:29105"/>
        <label>1</label>
    </ligand>
</feature>
<organism evidence="9 10">
    <name type="scientific">Yeguia hominis</name>
    <dbReference type="NCBI Taxonomy" id="2763662"/>
    <lineage>
        <taxon>Bacteria</taxon>
        <taxon>Bacillati</taxon>
        <taxon>Bacillota</taxon>
        <taxon>Clostridia</taxon>
        <taxon>Eubacteriales</taxon>
        <taxon>Yeguiaceae</taxon>
        <taxon>Yeguia</taxon>
    </lineage>
</organism>
<dbReference type="Gene3D" id="3.40.630.10">
    <property type="entry name" value="Zn peptidases"/>
    <property type="match status" value="1"/>
</dbReference>
<comment type="cofactor">
    <cofactor evidence="8">
        <name>a divalent metal cation</name>
        <dbReference type="ChEBI" id="CHEBI:60240"/>
    </cofactor>
    <text evidence="8">Binds 2 divalent metal cations per subunit.</text>
</comment>
<dbReference type="EMBL" id="JACRSN010000005">
    <property type="protein sequence ID" value="MBC8533236.1"/>
    <property type="molecule type" value="Genomic_DNA"/>
</dbReference>
<protein>
    <submittedName>
        <fullName evidence="9">M42 family metallopeptidase</fullName>
    </submittedName>
</protein>
<evidence type="ECO:0000256" key="1">
    <source>
        <dbReference type="ARBA" id="ARBA00006272"/>
    </source>
</evidence>
<name>A0A926D7Q6_9FIRM</name>
<keyword evidence="10" id="KW-1185">Reference proteome</keyword>
<sequence>MPDLSLLKTLCTTDGISGDETAVRDRILQEIRPYIDDYSITPLGNLIAFKKGASRPKTKLMAEAHMDEVGMTVTHITKEGLLKFEPVGGIDPRVLAGTSVTVAGRYPGVIDVKPIHLIDRSDQCKAVPITELYVDIGAKDEADAERHIALGDSITFSPFFDMQHGTIKSRALDDRAGCFLLIEWLKKPLPYDMIFVFSVQEEIGLRGAKTAAYTVAPQAAIVVETTTAADIAGVSPEKQVCHVGKGPVLSFMDRATIYDREYFRMALQIAENAGIPCQVKQAIAGGNDSGAIHTARGGIRTIAVSLPCRYLHSPVGLISEEDLLHTAALLPLLSEKIAETDPSVLQNI</sequence>
<dbReference type="PIRSF" id="PIRSF001123">
    <property type="entry name" value="PepA_GA"/>
    <property type="match status" value="1"/>
</dbReference>
<evidence type="ECO:0000256" key="5">
    <source>
        <dbReference type="ARBA" id="ARBA00022801"/>
    </source>
</evidence>
<feature type="binding site" evidence="8">
    <location>
        <position position="65"/>
    </location>
    <ligand>
        <name>Zn(2+)</name>
        <dbReference type="ChEBI" id="CHEBI:29105"/>
        <label>1</label>
    </ligand>
</feature>
<proteinExistence type="inferred from homology"/>
<dbReference type="AlphaFoldDB" id="A0A926D7Q6"/>
<feature type="binding site" evidence="8">
    <location>
        <position position="173"/>
    </location>
    <ligand>
        <name>Zn(2+)</name>
        <dbReference type="ChEBI" id="CHEBI:29105"/>
        <label>2</label>
    </ligand>
</feature>